<evidence type="ECO:0000313" key="3">
    <source>
        <dbReference type="Proteomes" id="UP000548476"/>
    </source>
</evidence>
<dbReference type="Pfam" id="PF12680">
    <property type="entry name" value="SnoaL_2"/>
    <property type="match status" value="1"/>
</dbReference>
<dbReference type="InterPro" id="IPR032710">
    <property type="entry name" value="NTF2-like_dom_sf"/>
</dbReference>
<dbReference type="Proteomes" id="UP000548476">
    <property type="component" value="Unassembled WGS sequence"/>
</dbReference>
<dbReference type="SUPFAM" id="SSF54427">
    <property type="entry name" value="NTF2-like"/>
    <property type="match status" value="1"/>
</dbReference>
<dbReference type="AlphaFoldDB" id="A0A841FLC7"/>
<proteinExistence type="predicted"/>
<dbReference type="InterPro" id="IPR037401">
    <property type="entry name" value="SnoaL-like"/>
</dbReference>
<sequence length="144" mass="16182">MTTPREVFLKLVNGVCDGDPDLAELYAEDTHVSHPFDPAGSPPLTSREELRAHFAGRPGVVYPKLERRVAGLVVHETTDPEVIVAEFAYEGRNLDTGGEFRMPCVFVMRIRDGEIVESRDYLDHVRGYKDRGMVEELVRVLRAG</sequence>
<reference evidence="2 3" key="1">
    <citation type="submission" date="2020-08" db="EMBL/GenBank/DDBJ databases">
        <title>Genomic Encyclopedia of Type Strains, Phase IV (KMG-IV): sequencing the most valuable type-strain genomes for metagenomic binning, comparative biology and taxonomic classification.</title>
        <authorList>
            <person name="Goeker M."/>
        </authorList>
    </citation>
    <scope>NUCLEOTIDE SEQUENCE [LARGE SCALE GENOMIC DNA]</scope>
    <source>
        <strain evidence="2 3">YIM 65646</strain>
    </source>
</reference>
<dbReference type="Gene3D" id="3.10.450.50">
    <property type="match status" value="1"/>
</dbReference>
<organism evidence="2 3">
    <name type="scientific">Phytomonospora endophytica</name>
    <dbReference type="NCBI Taxonomy" id="714109"/>
    <lineage>
        <taxon>Bacteria</taxon>
        <taxon>Bacillati</taxon>
        <taxon>Actinomycetota</taxon>
        <taxon>Actinomycetes</taxon>
        <taxon>Micromonosporales</taxon>
        <taxon>Micromonosporaceae</taxon>
        <taxon>Phytomonospora</taxon>
    </lineage>
</organism>
<feature type="domain" description="SnoaL-like" evidence="1">
    <location>
        <begin position="21"/>
        <end position="117"/>
    </location>
</feature>
<protein>
    <submittedName>
        <fullName evidence="2">Ketosteroid isomerase-like protein</fullName>
    </submittedName>
</protein>
<gene>
    <name evidence="2" type="ORF">HNR73_004535</name>
</gene>
<dbReference type="RefSeq" id="WP_184789492.1">
    <property type="nucleotide sequence ID" value="NZ_BONT01000033.1"/>
</dbReference>
<name>A0A841FLC7_9ACTN</name>
<comment type="caution">
    <text evidence="2">The sequence shown here is derived from an EMBL/GenBank/DDBJ whole genome shotgun (WGS) entry which is preliminary data.</text>
</comment>
<keyword evidence="2" id="KW-0413">Isomerase</keyword>
<evidence type="ECO:0000313" key="2">
    <source>
        <dbReference type="EMBL" id="MBB6036664.1"/>
    </source>
</evidence>
<keyword evidence="3" id="KW-1185">Reference proteome</keyword>
<dbReference type="EMBL" id="JACHGT010000009">
    <property type="protein sequence ID" value="MBB6036664.1"/>
    <property type="molecule type" value="Genomic_DNA"/>
</dbReference>
<dbReference type="GO" id="GO:0016853">
    <property type="term" value="F:isomerase activity"/>
    <property type="evidence" value="ECO:0007669"/>
    <property type="project" value="UniProtKB-KW"/>
</dbReference>
<accession>A0A841FLC7</accession>
<evidence type="ECO:0000259" key="1">
    <source>
        <dbReference type="Pfam" id="PF12680"/>
    </source>
</evidence>